<dbReference type="GeneID" id="120249557"/>
<feature type="region of interest" description="Disordered" evidence="1">
    <location>
        <begin position="1"/>
        <end position="25"/>
    </location>
</feature>
<organism evidence="3 4">
    <name type="scientific">Dioscorea cayennensis subsp. rotundata</name>
    <name type="common">White Guinea yam</name>
    <name type="synonym">Dioscorea rotundata</name>
    <dbReference type="NCBI Taxonomy" id="55577"/>
    <lineage>
        <taxon>Eukaryota</taxon>
        <taxon>Viridiplantae</taxon>
        <taxon>Streptophyta</taxon>
        <taxon>Embryophyta</taxon>
        <taxon>Tracheophyta</taxon>
        <taxon>Spermatophyta</taxon>
        <taxon>Magnoliopsida</taxon>
        <taxon>Liliopsida</taxon>
        <taxon>Dioscoreales</taxon>
        <taxon>Dioscoreaceae</taxon>
        <taxon>Dioscorea</taxon>
    </lineage>
</organism>
<dbReference type="Pfam" id="PF12708">
    <property type="entry name" value="Pect-lyase_RHGA_epim"/>
    <property type="match status" value="1"/>
</dbReference>
<reference evidence="4" key="1">
    <citation type="submission" date="2025-08" db="UniProtKB">
        <authorList>
            <consortium name="RefSeq"/>
        </authorList>
    </citation>
    <scope>IDENTIFICATION</scope>
</reference>
<dbReference type="Gene3D" id="2.160.20.10">
    <property type="entry name" value="Single-stranded right-handed beta-helix, Pectin lyase-like"/>
    <property type="match status" value="1"/>
</dbReference>
<feature type="compositionally biased region" description="Low complexity" evidence="1">
    <location>
        <begin position="1"/>
        <end position="13"/>
    </location>
</feature>
<dbReference type="Proteomes" id="UP001515500">
    <property type="component" value="Chromosome 19"/>
</dbReference>
<dbReference type="FunFam" id="2.160.20.10:FF:000046">
    <property type="entry name" value="Polygalacturonase QRT3"/>
    <property type="match status" value="1"/>
</dbReference>
<evidence type="ECO:0000313" key="3">
    <source>
        <dbReference type="Proteomes" id="UP001515500"/>
    </source>
</evidence>
<dbReference type="InterPro" id="IPR011050">
    <property type="entry name" value="Pectin_lyase_fold/virulence"/>
</dbReference>
<dbReference type="SMART" id="SM00710">
    <property type="entry name" value="PbH1"/>
    <property type="match status" value="5"/>
</dbReference>
<dbReference type="AlphaFoldDB" id="A0AB40AGI1"/>
<proteinExistence type="predicted"/>
<dbReference type="GO" id="GO:0004650">
    <property type="term" value="F:polygalacturonase activity"/>
    <property type="evidence" value="ECO:0007669"/>
    <property type="project" value="InterPro"/>
</dbReference>
<accession>A0AB40AGI1</accession>
<keyword evidence="3" id="KW-1185">Reference proteome</keyword>
<feature type="domain" description="Rhamnogalacturonase A/B/Epimerase-like pectate lyase" evidence="2">
    <location>
        <begin position="127"/>
        <end position="363"/>
    </location>
</feature>
<dbReference type="PANTHER" id="PTHR33928:SF7">
    <property type="entry name" value="POLYGALACTURONASE QRT3"/>
    <property type="match status" value="1"/>
</dbReference>
<dbReference type="SUPFAM" id="SSF51126">
    <property type="entry name" value="Pectin lyase-like"/>
    <property type="match status" value="2"/>
</dbReference>
<gene>
    <name evidence="4" type="primary">LOC120249557</name>
</gene>
<sequence length="550" mass="58446">MSSSPSAASSPFSRTKQSNSGKKMGMKENKSLNMMISLALLGLVALLAGMQVDGGVPKPKVLGIGDLRHSTTNHQQPDHRQRLLRRLDSLKASLAATTTTTTAMSPSPSPAGSTVAPVMTSSRVYHATDYGADPTGKTDSTSALMKAIDDAFKAPNDRNLMPGITDLGGAELHLDGGSYLVSSPIKLPASKGGNFKIHSGSLIASDDFPNGRFLIELWANPSSESAATEDVVSLAVTSSSNYDYEYITIRDLLLDANFRCGGIAVVNSLRTTINNCYITHFQTTGIWVKDGHESYISTSYLGQHITAGNDPNEKNFSGTGIKLIGNDNAVTDVVIFSAETGILITGQANVITGVHCYNKATGFGGTGIYLKLPGLTQTRIVNCYLDFNGIVSEDPVQLVVSNCFFLGGGNIVLKSVNGKMSGVNIVDNMFSGGGNGVDIVKLDESNGPFKDIDQVIVHRNNVDGMRLKTTVAKATVSGNGTLWTVDFSPVLLFQDRIEHVQYTLQTSSAFPNHALRNVSQNKVVIESENAVNARVDVSVDQSVGNSISIS</sequence>
<dbReference type="PANTHER" id="PTHR33928">
    <property type="entry name" value="POLYGALACTURONASE QRT3"/>
    <property type="match status" value="1"/>
</dbReference>
<evidence type="ECO:0000256" key="1">
    <source>
        <dbReference type="SAM" id="MobiDB-lite"/>
    </source>
</evidence>
<dbReference type="InterPro" id="IPR012334">
    <property type="entry name" value="Pectin_lyas_fold"/>
</dbReference>
<dbReference type="RefSeq" id="XP_039114045.1">
    <property type="nucleotide sequence ID" value="XM_039258111.1"/>
</dbReference>
<name>A0AB40AGI1_DIOCR</name>
<evidence type="ECO:0000313" key="4">
    <source>
        <dbReference type="RefSeq" id="XP_039114045.1"/>
    </source>
</evidence>
<evidence type="ECO:0000259" key="2">
    <source>
        <dbReference type="Pfam" id="PF12708"/>
    </source>
</evidence>
<dbReference type="InterPro" id="IPR006626">
    <property type="entry name" value="PbH1"/>
</dbReference>
<protein>
    <submittedName>
        <fullName evidence="4">LOW QUALITY PROTEIN: polygalacturonase QRT3-like</fullName>
    </submittedName>
</protein>
<dbReference type="InterPro" id="IPR024535">
    <property type="entry name" value="RHGA/B-epi-like_pectate_lyase"/>
</dbReference>
<dbReference type="InterPro" id="IPR039279">
    <property type="entry name" value="QRT3-like"/>
</dbReference>